<dbReference type="PANTHER" id="PTHR32401">
    <property type="entry name" value="CONCANAVALIN A-LIKE LECTIN FAMILY PROTEIN"/>
    <property type="match status" value="1"/>
</dbReference>
<dbReference type="InterPro" id="IPR013320">
    <property type="entry name" value="ConA-like_dom_sf"/>
</dbReference>
<keyword evidence="7" id="KW-1185">Reference proteome</keyword>
<dbReference type="InParanoid" id="A0A1Q3BCE3"/>
<accession>A0A1Q3BCE3</accession>
<keyword evidence="3" id="KW-0812">Transmembrane</keyword>
<keyword evidence="3" id="KW-0472">Membrane</keyword>
<dbReference type="InterPro" id="IPR001220">
    <property type="entry name" value="Legume_lectin_dom"/>
</dbReference>
<feature type="signal peptide" evidence="4">
    <location>
        <begin position="1"/>
        <end position="25"/>
    </location>
</feature>
<keyword evidence="3" id="KW-1133">Transmembrane helix</keyword>
<evidence type="ECO:0000313" key="7">
    <source>
        <dbReference type="Proteomes" id="UP000187406"/>
    </source>
</evidence>
<dbReference type="Proteomes" id="UP000187406">
    <property type="component" value="Unassembled WGS sequence"/>
</dbReference>
<dbReference type="PANTHER" id="PTHR32401:SF16">
    <property type="entry name" value="CONCANAVALIN A-LIKE LECTIN FAMILY PROTEIN"/>
    <property type="match status" value="1"/>
</dbReference>
<protein>
    <submittedName>
        <fullName evidence="6">Lectin_legB domain-containing protein</fullName>
    </submittedName>
</protein>
<evidence type="ECO:0000313" key="6">
    <source>
        <dbReference type="EMBL" id="GAV65482.1"/>
    </source>
</evidence>
<comment type="similarity">
    <text evidence="1">Belongs to the leguminous lectin family.</text>
</comment>
<dbReference type="Pfam" id="PF00139">
    <property type="entry name" value="Lectin_legB"/>
    <property type="match status" value="1"/>
</dbReference>
<dbReference type="CDD" id="cd06899">
    <property type="entry name" value="lectin_legume_LecRK_Arcelin_ConA"/>
    <property type="match status" value="1"/>
</dbReference>
<dbReference type="GO" id="GO:0030246">
    <property type="term" value="F:carbohydrate binding"/>
    <property type="evidence" value="ECO:0007669"/>
    <property type="project" value="UniProtKB-KW"/>
</dbReference>
<dbReference type="EMBL" id="BDDD01000417">
    <property type="protein sequence ID" value="GAV65482.1"/>
    <property type="molecule type" value="Genomic_DNA"/>
</dbReference>
<keyword evidence="2" id="KW-0430">Lectin</keyword>
<evidence type="ECO:0000259" key="5">
    <source>
        <dbReference type="Pfam" id="PF00139"/>
    </source>
</evidence>
<dbReference type="SUPFAM" id="SSF49899">
    <property type="entry name" value="Concanavalin A-like lectins/glucanases"/>
    <property type="match status" value="1"/>
</dbReference>
<dbReference type="OrthoDB" id="2019747at2759"/>
<dbReference type="FunCoup" id="A0A1Q3BCE3">
    <property type="interactions" value="1680"/>
</dbReference>
<feature type="chain" id="PRO_5012433567" evidence="4">
    <location>
        <begin position="26"/>
        <end position="355"/>
    </location>
</feature>
<organism evidence="6 7">
    <name type="scientific">Cephalotus follicularis</name>
    <name type="common">Albany pitcher plant</name>
    <dbReference type="NCBI Taxonomy" id="3775"/>
    <lineage>
        <taxon>Eukaryota</taxon>
        <taxon>Viridiplantae</taxon>
        <taxon>Streptophyta</taxon>
        <taxon>Embryophyta</taxon>
        <taxon>Tracheophyta</taxon>
        <taxon>Spermatophyta</taxon>
        <taxon>Magnoliopsida</taxon>
        <taxon>eudicotyledons</taxon>
        <taxon>Gunneridae</taxon>
        <taxon>Pentapetalae</taxon>
        <taxon>rosids</taxon>
        <taxon>fabids</taxon>
        <taxon>Oxalidales</taxon>
        <taxon>Cephalotaceae</taxon>
        <taxon>Cephalotus</taxon>
    </lineage>
</organism>
<evidence type="ECO:0000256" key="1">
    <source>
        <dbReference type="ARBA" id="ARBA00007606"/>
    </source>
</evidence>
<reference evidence="7" key="1">
    <citation type="submission" date="2016-04" db="EMBL/GenBank/DDBJ databases">
        <title>Cephalotus genome sequencing.</title>
        <authorList>
            <person name="Fukushima K."/>
            <person name="Hasebe M."/>
            <person name="Fang X."/>
        </authorList>
    </citation>
    <scope>NUCLEOTIDE SEQUENCE [LARGE SCALE GENOMIC DNA]</scope>
    <source>
        <strain evidence="7">cv. St1</strain>
    </source>
</reference>
<feature type="transmembrane region" description="Helical" evidence="3">
    <location>
        <begin position="292"/>
        <end position="316"/>
    </location>
</feature>
<dbReference type="STRING" id="3775.A0A1Q3BCE3"/>
<dbReference type="PROSITE" id="PS00307">
    <property type="entry name" value="LECTIN_LEGUME_BETA"/>
    <property type="match status" value="1"/>
</dbReference>
<gene>
    <name evidence="6" type="ORF">CFOL_v3_08997</name>
</gene>
<proteinExistence type="inferred from homology"/>
<sequence>MAILSILRYLTTATVLVFHCKTLSADQDSSFAFKRFGKDPNFEANIALYGDAKVVNGGSSVQLTNSVSSSAGRVMYKKPIKFVEGNPRKSASFSTYFSFSLSREAGDGLAFVMVPSGFDFKVFGNSSFGLPLGLEKSESRVLAVEFDSLKDAKYDDLNGNHVGIDMGSLVSVKVSNLSSVNLVLNNGEKLQSWIDYEASSKRLEVRLSQFGDTKPIDPLLSYSIDLSKLWNDEGVFVCLSSSNRNSSQTCFAYSWSFKVRSVPHWMHSEPLNPEVFVENKKSVVQQKRSDCFLRVLTALLFGTACGALGAFTVMYLCTIFASRRPIVPKECSVHPVEFEYKKVKVVVDKAIEDGK</sequence>
<keyword evidence="4" id="KW-0732">Signal</keyword>
<evidence type="ECO:0000256" key="3">
    <source>
        <dbReference type="SAM" id="Phobius"/>
    </source>
</evidence>
<dbReference type="InterPro" id="IPR019825">
    <property type="entry name" value="Lectin_legB_Mn/Ca_BS"/>
</dbReference>
<name>A0A1Q3BCE3_CEPFO</name>
<feature type="domain" description="Legume lectin" evidence="5">
    <location>
        <begin position="29"/>
        <end position="270"/>
    </location>
</feature>
<dbReference type="InterPro" id="IPR050258">
    <property type="entry name" value="Leguminous_Lectin"/>
</dbReference>
<evidence type="ECO:0000256" key="2">
    <source>
        <dbReference type="ARBA" id="ARBA00022734"/>
    </source>
</evidence>
<comment type="caution">
    <text evidence="6">The sequence shown here is derived from an EMBL/GenBank/DDBJ whole genome shotgun (WGS) entry which is preliminary data.</text>
</comment>
<dbReference type="AlphaFoldDB" id="A0A1Q3BCE3"/>
<evidence type="ECO:0000256" key="4">
    <source>
        <dbReference type="SAM" id="SignalP"/>
    </source>
</evidence>
<dbReference type="Gene3D" id="2.60.120.200">
    <property type="match status" value="1"/>
</dbReference>